<evidence type="ECO:0000256" key="1">
    <source>
        <dbReference type="SAM" id="MobiDB-lite"/>
    </source>
</evidence>
<dbReference type="PANTHER" id="PTHR33371:SF4">
    <property type="entry name" value="INTERMEMBRANE PHOSPHOLIPID TRANSPORT SYSTEM BINDING PROTEIN MLAD"/>
    <property type="match status" value="1"/>
</dbReference>
<keyword evidence="2" id="KW-1133">Transmembrane helix</keyword>
<feature type="transmembrane region" description="Helical" evidence="2">
    <location>
        <begin position="6"/>
        <end position="28"/>
    </location>
</feature>
<dbReference type="RefSeq" id="WP_254572105.1">
    <property type="nucleotide sequence ID" value="NZ_CP098502.1"/>
</dbReference>
<keyword evidence="5" id="KW-1185">Reference proteome</keyword>
<proteinExistence type="predicted"/>
<dbReference type="EMBL" id="CP098502">
    <property type="protein sequence ID" value="UTI65424.1"/>
    <property type="molecule type" value="Genomic_DNA"/>
</dbReference>
<protein>
    <submittedName>
        <fullName evidence="4">MlaD family protein</fullName>
    </submittedName>
</protein>
<evidence type="ECO:0000313" key="4">
    <source>
        <dbReference type="EMBL" id="UTI65424.1"/>
    </source>
</evidence>
<evidence type="ECO:0000259" key="3">
    <source>
        <dbReference type="Pfam" id="PF02470"/>
    </source>
</evidence>
<keyword evidence="2" id="KW-0812">Transmembrane</keyword>
<dbReference type="PANTHER" id="PTHR33371">
    <property type="entry name" value="INTERMEMBRANE PHOSPHOLIPID TRANSPORT SYSTEM BINDING PROTEIN MLAD-RELATED"/>
    <property type="match status" value="1"/>
</dbReference>
<accession>A0ABY5DXZ0</accession>
<evidence type="ECO:0000256" key="2">
    <source>
        <dbReference type="SAM" id="Phobius"/>
    </source>
</evidence>
<feature type="region of interest" description="Disordered" evidence="1">
    <location>
        <begin position="114"/>
        <end position="133"/>
    </location>
</feature>
<name>A0ABY5DXZ0_9ACTN</name>
<feature type="domain" description="Mce/MlaD" evidence="3">
    <location>
        <begin position="41"/>
        <end position="117"/>
    </location>
</feature>
<reference evidence="4 5" key="1">
    <citation type="submission" date="2022-06" db="EMBL/GenBank/DDBJ databases">
        <title>Paraconexibacter antarcticus.</title>
        <authorList>
            <person name="Kim C.S."/>
        </authorList>
    </citation>
    <scope>NUCLEOTIDE SEQUENCE [LARGE SCALE GENOMIC DNA]</scope>
    <source>
        <strain evidence="4 5">02-257</strain>
    </source>
</reference>
<dbReference type="Pfam" id="PF02470">
    <property type="entry name" value="MlaD"/>
    <property type="match status" value="1"/>
</dbReference>
<sequence length="443" mass="47159">MKIGNLYGKIAVLAVITIGALLILVYYYGAAGGRLPGAENRYTFHAVVDEPQELLKHADVRAAGVKVGEVVDITGQGRKANVTMDLEDNIAPIYQDAQVLVRQKTLVGENYVEVSPGTPSSGELPDGGTLPERANKEAVPIDRILNSLDAPTRKAVSTNLRALGGGFQEHGDDLNRFTAALKPLTSDGTQVTDILNAQNQQVADIISQGSTVFAALADRRNDLRSLLRAATTTAKAVSARDTQLAQDFADFPATLRQARGTVTRLSAFSGRAVPVVHDLKLASADLAPVVQDLGPTATSANKVFDELPRFTQKANPLLGQLTTFAKAGKPAFPALEASLRQLNPFLRFLAPYNKDVAGAMGVFGDNVQYDKYGARARCTCILGPHSFANYTPAMQQALSVLLEKGVLGQFDHTGNDAFKKPGTANDIGATTYSGSYPHVAADK</sequence>
<dbReference type="Proteomes" id="UP001056035">
    <property type="component" value="Chromosome"/>
</dbReference>
<dbReference type="InterPro" id="IPR052336">
    <property type="entry name" value="MlaD_Phospholipid_Transporter"/>
</dbReference>
<organism evidence="4 5">
    <name type="scientific">Paraconexibacter antarcticus</name>
    <dbReference type="NCBI Taxonomy" id="2949664"/>
    <lineage>
        <taxon>Bacteria</taxon>
        <taxon>Bacillati</taxon>
        <taxon>Actinomycetota</taxon>
        <taxon>Thermoleophilia</taxon>
        <taxon>Solirubrobacterales</taxon>
        <taxon>Paraconexibacteraceae</taxon>
        <taxon>Paraconexibacter</taxon>
    </lineage>
</organism>
<gene>
    <name evidence="4" type="ORF">NBH00_04225</name>
</gene>
<dbReference type="InterPro" id="IPR003399">
    <property type="entry name" value="Mce/MlaD"/>
</dbReference>
<evidence type="ECO:0000313" key="5">
    <source>
        <dbReference type="Proteomes" id="UP001056035"/>
    </source>
</evidence>
<keyword evidence="2" id="KW-0472">Membrane</keyword>